<protein>
    <submittedName>
        <fullName evidence="2">M23 family metallopeptidase</fullName>
    </submittedName>
</protein>
<dbReference type="EMBL" id="JAHHIF010000005">
    <property type="protein sequence ID" value="MBW4543773.1"/>
    <property type="molecule type" value="Genomic_DNA"/>
</dbReference>
<dbReference type="Gene3D" id="2.70.70.10">
    <property type="entry name" value="Glucose Permease (Domain IIA)"/>
    <property type="match status" value="1"/>
</dbReference>
<reference evidence="2" key="1">
    <citation type="submission" date="2021-05" db="EMBL/GenBank/DDBJ databases">
        <authorList>
            <person name="Pietrasiak N."/>
            <person name="Ward R."/>
            <person name="Stajich J.E."/>
            <person name="Kurbessoian T."/>
        </authorList>
    </citation>
    <scope>NUCLEOTIDE SEQUENCE</scope>
    <source>
        <strain evidence="2">CPER-KK1</strain>
    </source>
</reference>
<dbReference type="PANTHER" id="PTHR21666">
    <property type="entry name" value="PEPTIDASE-RELATED"/>
    <property type="match status" value="1"/>
</dbReference>
<dbReference type="InterPro" id="IPR011055">
    <property type="entry name" value="Dup_hybrid_motif"/>
</dbReference>
<dbReference type="InterPro" id="IPR016047">
    <property type="entry name" value="M23ase_b-sheet_dom"/>
</dbReference>
<sequence length="224" mass="24600">MQQASKPQWHPNHKRLLLSLLFLLGLTMSSFITLGGVRHESVSASEAKSVQAANSNSWKGASFPVENFQGYTSGFGYRRSATGGSGREFHRGLDMAAPDGSYIRNWWTGQVVEVSDNTLCGTSIKIQSGEWTHIYCHMKGHVEGGSSGRYFIDRTGGIQIWEGQQILVGARIGRVGMTGRTTGPHLHWGLKYADQYIDPATVLRAMYTDQGSAGNVSSNMQQRD</sequence>
<dbReference type="Pfam" id="PF01551">
    <property type="entry name" value="Peptidase_M23"/>
    <property type="match status" value="1"/>
</dbReference>
<feature type="domain" description="M23ase beta-sheet core" evidence="1">
    <location>
        <begin position="89"/>
        <end position="199"/>
    </location>
</feature>
<dbReference type="Proteomes" id="UP000753908">
    <property type="component" value="Unassembled WGS sequence"/>
</dbReference>
<name>A0A951PJH5_9CYAN</name>
<dbReference type="PANTHER" id="PTHR21666:SF293">
    <property type="entry name" value="SLL1488 PROTEIN"/>
    <property type="match status" value="1"/>
</dbReference>
<accession>A0A951PJH5</accession>
<evidence type="ECO:0000313" key="2">
    <source>
        <dbReference type="EMBL" id="MBW4543773.1"/>
    </source>
</evidence>
<dbReference type="SUPFAM" id="SSF51261">
    <property type="entry name" value="Duplicated hybrid motif"/>
    <property type="match status" value="1"/>
</dbReference>
<organism evidence="2 3">
    <name type="scientific">Symplocastrum torsivum CPER-KK1</name>
    <dbReference type="NCBI Taxonomy" id="450513"/>
    <lineage>
        <taxon>Bacteria</taxon>
        <taxon>Bacillati</taxon>
        <taxon>Cyanobacteriota</taxon>
        <taxon>Cyanophyceae</taxon>
        <taxon>Oscillatoriophycideae</taxon>
        <taxon>Oscillatoriales</taxon>
        <taxon>Microcoleaceae</taxon>
        <taxon>Symplocastrum</taxon>
    </lineage>
</organism>
<dbReference type="CDD" id="cd12797">
    <property type="entry name" value="M23_peptidase"/>
    <property type="match status" value="1"/>
</dbReference>
<evidence type="ECO:0000259" key="1">
    <source>
        <dbReference type="Pfam" id="PF01551"/>
    </source>
</evidence>
<comment type="caution">
    <text evidence="2">The sequence shown here is derived from an EMBL/GenBank/DDBJ whole genome shotgun (WGS) entry which is preliminary data.</text>
</comment>
<dbReference type="AlphaFoldDB" id="A0A951PJH5"/>
<gene>
    <name evidence="2" type="ORF">KME25_04895</name>
</gene>
<dbReference type="GO" id="GO:0004222">
    <property type="term" value="F:metalloendopeptidase activity"/>
    <property type="evidence" value="ECO:0007669"/>
    <property type="project" value="TreeGrafter"/>
</dbReference>
<dbReference type="InterPro" id="IPR050570">
    <property type="entry name" value="Cell_wall_metabolism_enzyme"/>
</dbReference>
<proteinExistence type="predicted"/>
<evidence type="ECO:0000313" key="3">
    <source>
        <dbReference type="Proteomes" id="UP000753908"/>
    </source>
</evidence>
<reference evidence="2" key="2">
    <citation type="journal article" date="2022" name="Microbiol. Resour. Announc.">
        <title>Metagenome Sequencing to Explore Phylogenomics of Terrestrial Cyanobacteria.</title>
        <authorList>
            <person name="Ward R.D."/>
            <person name="Stajich J.E."/>
            <person name="Johansen J.R."/>
            <person name="Huntemann M."/>
            <person name="Clum A."/>
            <person name="Foster B."/>
            <person name="Foster B."/>
            <person name="Roux S."/>
            <person name="Palaniappan K."/>
            <person name="Varghese N."/>
            <person name="Mukherjee S."/>
            <person name="Reddy T.B.K."/>
            <person name="Daum C."/>
            <person name="Copeland A."/>
            <person name="Chen I.A."/>
            <person name="Ivanova N.N."/>
            <person name="Kyrpides N.C."/>
            <person name="Shapiro N."/>
            <person name="Eloe-Fadrosh E.A."/>
            <person name="Pietrasiak N."/>
        </authorList>
    </citation>
    <scope>NUCLEOTIDE SEQUENCE</scope>
    <source>
        <strain evidence="2">CPER-KK1</strain>
    </source>
</reference>